<dbReference type="AlphaFoldDB" id="A0A2M9C894"/>
<dbReference type="EMBL" id="PGFD01000001">
    <property type="protein sequence ID" value="PJJ67039.1"/>
    <property type="molecule type" value="Genomic_DNA"/>
</dbReference>
<dbReference type="InterPro" id="IPR026444">
    <property type="entry name" value="Secre_tail"/>
</dbReference>
<sequence>MRKFLLTLTITGSVFLYGQTQTIFTENFDALTNGNLATDVTGTTAGQNSWYIYQGAAADYQVTTIDASHGKSLNLTTGAGAPPASGANTSNRYAYKTISTTANASNNLVRAKMDIYTGAATGKGRVGIQLYSSTAAIGGIVYDYETKKVYGQARVSVVADPTQTGTLTLTLGTETFPANSWVTVTYIYNKTTGQHTYQYTNGTTNASYNFSGNTTYSIFTGDVAVEFDAVNTTLASNTVANTAGIDNIQAEFTNAATLSVNDTPVKNAIVSLAVYPNPTSDILNIKSDSKINAVSVVDLTGRKLDVKLDGDKVDVKKLPAGTYLINIETKDGVSTEKFIKK</sequence>
<feature type="domain" description="Secretion system C-terminal sorting" evidence="2">
    <location>
        <begin position="274"/>
        <end position="339"/>
    </location>
</feature>
<dbReference type="OrthoDB" id="1288696at2"/>
<organism evidence="3 4">
    <name type="scientific">Chryseobacterium geocarposphaerae</name>
    <dbReference type="NCBI Taxonomy" id="1416776"/>
    <lineage>
        <taxon>Bacteria</taxon>
        <taxon>Pseudomonadati</taxon>
        <taxon>Bacteroidota</taxon>
        <taxon>Flavobacteriia</taxon>
        <taxon>Flavobacteriales</taxon>
        <taxon>Weeksellaceae</taxon>
        <taxon>Chryseobacterium group</taxon>
        <taxon>Chryseobacterium</taxon>
    </lineage>
</organism>
<evidence type="ECO:0000313" key="4">
    <source>
        <dbReference type="Proteomes" id="UP000228740"/>
    </source>
</evidence>
<dbReference type="Pfam" id="PF18962">
    <property type="entry name" value="Por_Secre_tail"/>
    <property type="match status" value="1"/>
</dbReference>
<name>A0A2M9C894_9FLAO</name>
<keyword evidence="4" id="KW-1185">Reference proteome</keyword>
<dbReference type="Proteomes" id="UP000228740">
    <property type="component" value="Unassembled WGS sequence"/>
</dbReference>
<evidence type="ECO:0000256" key="1">
    <source>
        <dbReference type="ARBA" id="ARBA00022729"/>
    </source>
</evidence>
<keyword evidence="1" id="KW-0732">Signal</keyword>
<accession>A0A2M9C894</accession>
<proteinExistence type="predicted"/>
<gene>
    <name evidence="3" type="ORF">CLV73_1035</name>
</gene>
<evidence type="ECO:0000259" key="2">
    <source>
        <dbReference type="Pfam" id="PF18962"/>
    </source>
</evidence>
<dbReference type="RefSeq" id="WP_100375776.1">
    <property type="nucleotide sequence ID" value="NZ_PGFD01000001.1"/>
</dbReference>
<dbReference type="NCBIfam" id="TIGR04183">
    <property type="entry name" value="Por_Secre_tail"/>
    <property type="match status" value="1"/>
</dbReference>
<evidence type="ECO:0000313" key="3">
    <source>
        <dbReference type="EMBL" id="PJJ67039.1"/>
    </source>
</evidence>
<protein>
    <submittedName>
        <fullName evidence="3">Putative secreted protein (Por secretion system target)</fullName>
    </submittedName>
</protein>
<reference evidence="3 4" key="1">
    <citation type="submission" date="2017-11" db="EMBL/GenBank/DDBJ databases">
        <title>Genomic Encyclopedia of Archaeal and Bacterial Type Strains, Phase II (KMG-II): From Individual Species to Whole Genera.</title>
        <authorList>
            <person name="Goeker M."/>
        </authorList>
    </citation>
    <scope>NUCLEOTIDE SEQUENCE [LARGE SCALE GENOMIC DNA]</scope>
    <source>
        <strain evidence="3 4">DSM 27617</strain>
    </source>
</reference>
<comment type="caution">
    <text evidence="3">The sequence shown here is derived from an EMBL/GenBank/DDBJ whole genome shotgun (WGS) entry which is preliminary data.</text>
</comment>